<dbReference type="GO" id="GO:0015768">
    <property type="term" value="P:maltose transport"/>
    <property type="evidence" value="ECO:0007669"/>
    <property type="project" value="TreeGrafter"/>
</dbReference>
<dbReference type="AlphaFoldDB" id="A0A2T1EID8"/>
<evidence type="ECO:0000256" key="4">
    <source>
        <dbReference type="SAM" id="MobiDB-lite"/>
    </source>
</evidence>
<dbReference type="GO" id="GO:0042956">
    <property type="term" value="P:maltodextrin transmembrane transport"/>
    <property type="evidence" value="ECO:0007669"/>
    <property type="project" value="TreeGrafter"/>
</dbReference>
<feature type="region of interest" description="Disordered" evidence="4">
    <location>
        <begin position="422"/>
        <end position="442"/>
    </location>
</feature>
<dbReference type="PANTHER" id="PTHR30061">
    <property type="entry name" value="MALTOSE-BINDING PERIPLASMIC PROTEIN"/>
    <property type="match status" value="1"/>
</dbReference>
<dbReference type="EMBL" id="PVWK01000027">
    <property type="protein sequence ID" value="PSB32474.1"/>
    <property type="molecule type" value="Genomic_DNA"/>
</dbReference>
<proteinExistence type="inferred from homology"/>
<feature type="compositionally biased region" description="Basic and acidic residues" evidence="4">
    <location>
        <begin position="431"/>
        <end position="442"/>
    </location>
</feature>
<comment type="similarity">
    <text evidence="1">Belongs to the bacterial solute-binding protein 1 family.</text>
</comment>
<evidence type="ECO:0000313" key="5">
    <source>
        <dbReference type="EMBL" id="PSB32474.1"/>
    </source>
</evidence>
<evidence type="ECO:0000256" key="2">
    <source>
        <dbReference type="ARBA" id="ARBA00022448"/>
    </source>
</evidence>
<dbReference type="Pfam" id="PF01547">
    <property type="entry name" value="SBP_bac_1"/>
    <property type="match status" value="1"/>
</dbReference>
<organism evidence="5 6">
    <name type="scientific">Stenomitos frigidus ULC18</name>
    <dbReference type="NCBI Taxonomy" id="2107698"/>
    <lineage>
        <taxon>Bacteria</taxon>
        <taxon>Bacillati</taxon>
        <taxon>Cyanobacteriota</taxon>
        <taxon>Cyanophyceae</taxon>
        <taxon>Leptolyngbyales</taxon>
        <taxon>Leptolyngbyaceae</taxon>
        <taxon>Stenomitos</taxon>
    </lineage>
</organism>
<dbReference type="PANTHER" id="PTHR30061:SF50">
    <property type="entry name" value="MALTOSE_MALTODEXTRIN-BINDING PERIPLASMIC PROTEIN"/>
    <property type="match status" value="1"/>
</dbReference>
<keyword evidence="2" id="KW-0813">Transport</keyword>
<dbReference type="InterPro" id="IPR006059">
    <property type="entry name" value="SBP"/>
</dbReference>
<evidence type="ECO:0000256" key="1">
    <source>
        <dbReference type="ARBA" id="ARBA00008520"/>
    </source>
</evidence>
<name>A0A2T1EID8_9CYAN</name>
<reference evidence="5 6" key="2">
    <citation type="submission" date="2018-03" db="EMBL/GenBank/DDBJ databases">
        <title>The ancient ancestry and fast evolution of plastids.</title>
        <authorList>
            <person name="Moore K.R."/>
            <person name="Magnabosco C."/>
            <person name="Momper L."/>
            <person name="Gold D.A."/>
            <person name="Bosak T."/>
            <person name="Fournier G.P."/>
        </authorList>
    </citation>
    <scope>NUCLEOTIDE SEQUENCE [LARGE SCALE GENOMIC DNA]</scope>
    <source>
        <strain evidence="5 6">ULC18</strain>
    </source>
</reference>
<keyword evidence="3" id="KW-0732">Signal</keyword>
<dbReference type="RefSeq" id="WP_106255337.1">
    <property type="nucleotide sequence ID" value="NZ_CAWNSW010000015.1"/>
</dbReference>
<comment type="caution">
    <text evidence="5">The sequence shown here is derived from an EMBL/GenBank/DDBJ whole genome shotgun (WGS) entry which is preliminary data.</text>
</comment>
<dbReference type="Gene3D" id="3.40.190.10">
    <property type="entry name" value="Periplasmic binding protein-like II"/>
    <property type="match status" value="2"/>
</dbReference>
<reference evidence="6" key="1">
    <citation type="submission" date="2018-02" db="EMBL/GenBank/DDBJ databases">
        <authorList>
            <person name="Moore K."/>
            <person name="Momper L."/>
        </authorList>
    </citation>
    <scope>NUCLEOTIDE SEQUENCE [LARGE SCALE GENOMIC DNA]</scope>
    <source>
        <strain evidence="6">ULC18</strain>
    </source>
</reference>
<protein>
    <submittedName>
        <fullName evidence="5">ABC transporter substrate-binding protein</fullName>
    </submittedName>
</protein>
<dbReference type="GO" id="GO:0055052">
    <property type="term" value="C:ATP-binding cassette (ABC) transporter complex, substrate-binding subunit-containing"/>
    <property type="evidence" value="ECO:0007669"/>
    <property type="project" value="TreeGrafter"/>
</dbReference>
<gene>
    <name evidence="5" type="ORF">C7B82_05640</name>
</gene>
<accession>A0A2T1EID8</accession>
<dbReference type="Proteomes" id="UP000239576">
    <property type="component" value="Unassembled WGS sequence"/>
</dbReference>
<dbReference type="CDD" id="cd14750">
    <property type="entry name" value="PBP2_TMBP"/>
    <property type="match status" value="1"/>
</dbReference>
<dbReference type="OrthoDB" id="9808332at2"/>
<sequence length="442" mass="49504">MNFVRSLKQFFKQRWHQSRRFRIGSWIVLTVLSALLVAVPVVLSQQPVTLRLLMLAPDIPPYKVLVKAFEAENPGIRIQLDEGPNSANTNEDLYTTSFLLGNSPYDLINMDVVWTPKFAAAGWLLDLTDEVSPQDLAGFSPQAVESGRYEKRLYRMPVRSDAGVLYYRKDLIEQAGLQPPKTLDDLMSISKTLQEKKAARWGYLWQGRQYEGLITMFVEVLKGFGGFWIDPQSLDVGLDRPEAVRAAEFLRQTITQGVSPPGVTTYVEEDTRRIFQAGDAVFLRNWPYAWELVNKDDSRIKGKVGIMPMVPAPGQPVGGSCLGGWGVGIAKTTRHPQEALKAVKFLTSQAPQKAYILASGYVPSRRNLFNDPEIVAKYSHYPQLLKVVDQAVLRPSIAQYAQASDILQRYLSAALTNQQTPEEAMKAASGETRRLLEAGKKK</sequence>
<evidence type="ECO:0000313" key="6">
    <source>
        <dbReference type="Proteomes" id="UP000239576"/>
    </source>
</evidence>
<dbReference type="GO" id="GO:1901982">
    <property type="term" value="F:maltose binding"/>
    <property type="evidence" value="ECO:0007669"/>
    <property type="project" value="TreeGrafter"/>
</dbReference>
<evidence type="ECO:0000256" key="3">
    <source>
        <dbReference type="ARBA" id="ARBA00022729"/>
    </source>
</evidence>
<dbReference type="SUPFAM" id="SSF53850">
    <property type="entry name" value="Periplasmic binding protein-like II"/>
    <property type="match status" value="1"/>
</dbReference>
<keyword evidence="6" id="KW-1185">Reference proteome</keyword>